<evidence type="ECO:0000256" key="4">
    <source>
        <dbReference type="ARBA" id="ARBA00022777"/>
    </source>
</evidence>
<dbReference type="Pfam" id="PF07714">
    <property type="entry name" value="PK_Tyr_Ser-Thr"/>
    <property type="match status" value="1"/>
</dbReference>
<evidence type="ECO:0000256" key="3">
    <source>
        <dbReference type="ARBA" id="ARBA00022741"/>
    </source>
</evidence>
<evidence type="ECO:0000259" key="6">
    <source>
        <dbReference type="Pfam" id="PF07714"/>
    </source>
</evidence>
<dbReference type="InterPro" id="IPR001245">
    <property type="entry name" value="Ser-Thr/Tyr_kinase_cat_dom"/>
</dbReference>
<dbReference type="InterPro" id="IPR011009">
    <property type="entry name" value="Kinase-like_dom_sf"/>
</dbReference>
<dbReference type="EMBL" id="JACGWL010000614">
    <property type="protein sequence ID" value="KAK4383080.1"/>
    <property type="molecule type" value="Genomic_DNA"/>
</dbReference>
<dbReference type="GO" id="GO:0005886">
    <property type="term" value="C:plasma membrane"/>
    <property type="evidence" value="ECO:0007669"/>
    <property type="project" value="TreeGrafter"/>
</dbReference>
<keyword evidence="1" id="KW-0723">Serine/threonine-protein kinase</keyword>
<accession>A0AAE1W0S1</accession>
<keyword evidence="4 7" id="KW-0418">Kinase</keyword>
<evidence type="ECO:0000256" key="1">
    <source>
        <dbReference type="ARBA" id="ARBA00022527"/>
    </source>
</evidence>
<reference evidence="7" key="1">
    <citation type="submission" date="2020-06" db="EMBL/GenBank/DDBJ databases">
        <authorList>
            <person name="Li T."/>
            <person name="Hu X."/>
            <person name="Zhang T."/>
            <person name="Song X."/>
            <person name="Zhang H."/>
            <person name="Dai N."/>
            <person name="Sheng W."/>
            <person name="Hou X."/>
            <person name="Wei L."/>
        </authorList>
    </citation>
    <scope>NUCLEOTIDE SEQUENCE</scope>
    <source>
        <strain evidence="7">K16</strain>
        <tissue evidence="7">Leaf</tissue>
    </source>
</reference>
<dbReference type="SUPFAM" id="SSF56112">
    <property type="entry name" value="Protein kinase-like (PK-like)"/>
    <property type="match status" value="1"/>
</dbReference>
<evidence type="ECO:0000313" key="8">
    <source>
        <dbReference type="Proteomes" id="UP001289374"/>
    </source>
</evidence>
<name>A0AAE1W0S1_9LAMI</name>
<reference evidence="7" key="2">
    <citation type="journal article" date="2024" name="Plant">
        <title>Genomic evolution and insights into agronomic trait innovations of Sesamum species.</title>
        <authorList>
            <person name="Miao H."/>
            <person name="Wang L."/>
            <person name="Qu L."/>
            <person name="Liu H."/>
            <person name="Sun Y."/>
            <person name="Le M."/>
            <person name="Wang Q."/>
            <person name="Wei S."/>
            <person name="Zheng Y."/>
            <person name="Lin W."/>
            <person name="Duan Y."/>
            <person name="Cao H."/>
            <person name="Xiong S."/>
            <person name="Wang X."/>
            <person name="Wei L."/>
            <person name="Li C."/>
            <person name="Ma Q."/>
            <person name="Ju M."/>
            <person name="Zhao R."/>
            <person name="Li G."/>
            <person name="Mu C."/>
            <person name="Tian Q."/>
            <person name="Mei H."/>
            <person name="Zhang T."/>
            <person name="Gao T."/>
            <person name="Zhang H."/>
        </authorList>
    </citation>
    <scope>NUCLEOTIDE SEQUENCE</scope>
    <source>
        <strain evidence="7">K16</strain>
    </source>
</reference>
<feature type="domain" description="Serine-threonine/tyrosine-protein kinase catalytic" evidence="6">
    <location>
        <begin position="27"/>
        <end position="99"/>
    </location>
</feature>
<dbReference type="GO" id="GO:0005524">
    <property type="term" value="F:ATP binding"/>
    <property type="evidence" value="ECO:0007669"/>
    <property type="project" value="UniProtKB-KW"/>
</dbReference>
<evidence type="ECO:0000256" key="2">
    <source>
        <dbReference type="ARBA" id="ARBA00022679"/>
    </source>
</evidence>
<organism evidence="7 8">
    <name type="scientific">Sesamum angolense</name>
    <dbReference type="NCBI Taxonomy" id="2727404"/>
    <lineage>
        <taxon>Eukaryota</taxon>
        <taxon>Viridiplantae</taxon>
        <taxon>Streptophyta</taxon>
        <taxon>Embryophyta</taxon>
        <taxon>Tracheophyta</taxon>
        <taxon>Spermatophyta</taxon>
        <taxon>Magnoliopsida</taxon>
        <taxon>eudicotyledons</taxon>
        <taxon>Gunneridae</taxon>
        <taxon>Pentapetalae</taxon>
        <taxon>asterids</taxon>
        <taxon>lamiids</taxon>
        <taxon>Lamiales</taxon>
        <taxon>Pedaliaceae</taxon>
        <taxon>Sesamum</taxon>
    </lineage>
</organism>
<protein>
    <submittedName>
        <fullName evidence="7">G-type lectin S-receptor-like serine/threonine-protein kinase</fullName>
    </submittedName>
</protein>
<keyword evidence="8" id="KW-1185">Reference proteome</keyword>
<dbReference type="PANTHER" id="PTHR27002">
    <property type="entry name" value="RECEPTOR-LIKE SERINE/THREONINE-PROTEIN KINASE SD1-8"/>
    <property type="match status" value="1"/>
</dbReference>
<comment type="caution">
    <text evidence="7">The sequence shown here is derived from an EMBL/GenBank/DDBJ whole genome shotgun (WGS) entry which is preliminary data.</text>
</comment>
<evidence type="ECO:0000256" key="5">
    <source>
        <dbReference type="ARBA" id="ARBA00022840"/>
    </source>
</evidence>
<keyword evidence="3" id="KW-0547">Nucleotide-binding</keyword>
<sequence length="138" mass="15748">MCLLIFTACICERSNSSVPHSSHPWANCKKKQFVAVKRLSRRSGQGIEEFRNETELIAKLQHRYLVGILECCIEKDENIAVYEYMPNKSLDLFLFDATKKESYWTGRDVFTSSDMGCCCYAKQRTNSIGITPPSGLYS</sequence>
<dbReference type="AlphaFoldDB" id="A0AAE1W0S1"/>
<dbReference type="GO" id="GO:0004674">
    <property type="term" value="F:protein serine/threonine kinase activity"/>
    <property type="evidence" value="ECO:0007669"/>
    <property type="project" value="UniProtKB-KW"/>
</dbReference>
<keyword evidence="2" id="KW-0808">Transferase</keyword>
<dbReference type="PANTHER" id="PTHR27002:SF1084">
    <property type="entry name" value="NON-SPECIFIC SERINE_THREONINE PROTEIN KINASE"/>
    <property type="match status" value="1"/>
</dbReference>
<proteinExistence type="predicted"/>
<dbReference type="Gene3D" id="3.30.200.20">
    <property type="entry name" value="Phosphorylase Kinase, domain 1"/>
    <property type="match status" value="1"/>
</dbReference>
<keyword evidence="5" id="KW-0067">ATP-binding</keyword>
<evidence type="ECO:0000313" key="7">
    <source>
        <dbReference type="EMBL" id="KAK4383080.1"/>
    </source>
</evidence>
<dbReference type="Proteomes" id="UP001289374">
    <property type="component" value="Unassembled WGS sequence"/>
</dbReference>
<gene>
    <name evidence="7" type="ORF">Sango_2811800</name>
</gene>